<comment type="caution">
    <text evidence="1">The sequence shown here is derived from an EMBL/GenBank/DDBJ whole genome shotgun (WGS) entry which is preliminary data.</text>
</comment>
<gene>
    <name evidence="1" type="ORF">A2932_01055</name>
</gene>
<proteinExistence type="predicted"/>
<dbReference type="EMBL" id="MHOI01000031">
    <property type="protein sequence ID" value="OGZ61052.1"/>
    <property type="molecule type" value="Genomic_DNA"/>
</dbReference>
<organism evidence="1 2">
    <name type="scientific">Candidatus Spechtbacteria bacterium RIFCSPLOWO2_01_FULL_46_10</name>
    <dbReference type="NCBI Taxonomy" id="1802163"/>
    <lineage>
        <taxon>Bacteria</taxon>
        <taxon>Candidatus Spechtiibacteriota</taxon>
    </lineage>
</organism>
<reference evidence="1 2" key="1">
    <citation type="journal article" date="2016" name="Nat. Commun.">
        <title>Thousands of microbial genomes shed light on interconnected biogeochemical processes in an aquifer system.</title>
        <authorList>
            <person name="Anantharaman K."/>
            <person name="Brown C.T."/>
            <person name="Hug L.A."/>
            <person name="Sharon I."/>
            <person name="Castelle C.J."/>
            <person name="Probst A.J."/>
            <person name="Thomas B.C."/>
            <person name="Singh A."/>
            <person name="Wilkins M.J."/>
            <person name="Karaoz U."/>
            <person name="Brodie E.L."/>
            <person name="Williams K.H."/>
            <person name="Hubbard S.S."/>
            <person name="Banfield J.F."/>
        </authorList>
    </citation>
    <scope>NUCLEOTIDE SEQUENCE [LARGE SCALE GENOMIC DNA]</scope>
</reference>
<evidence type="ECO:0000313" key="1">
    <source>
        <dbReference type="EMBL" id="OGZ61052.1"/>
    </source>
</evidence>
<dbReference type="STRING" id="1802163.A2932_01055"/>
<dbReference type="Proteomes" id="UP000179153">
    <property type="component" value="Unassembled WGS sequence"/>
</dbReference>
<accession>A0A1G2HEZ4</accession>
<protein>
    <submittedName>
        <fullName evidence="1">Uncharacterized protein</fullName>
    </submittedName>
</protein>
<name>A0A1G2HEZ4_9BACT</name>
<evidence type="ECO:0000313" key="2">
    <source>
        <dbReference type="Proteomes" id="UP000179153"/>
    </source>
</evidence>
<sequence length="208" mass="22749">MKSFLKSSIAITTIAALLFLIAGKFESKAEINGNTTYEIAVSIVEAVNKETASDSFSVAAVYIDTTGINRLVIDGASGQPMQVETIGSTIENTLWYTIAVNGQPFEAESGIMVPLNPTDTQLFHKALGLLFKFTAEFMLGEPRDFKFVAVVAAPFVISGRAPQALALAVREDELFEKTQFNWDENKWATFAQTKIMLAQLFPVVAIQQ</sequence>
<dbReference type="AlphaFoldDB" id="A0A1G2HEZ4"/>